<organism evidence="5 6">
    <name type="scientific">Candidatus Sungiibacteriota bacterium</name>
    <dbReference type="NCBI Taxonomy" id="2750080"/>
    <lineage>
        <taxon>Bacteria</taxon>
        <taxon>Candidatus Sungiibacteriota</taxon>
    </lineage>
</organism>
<evidence type="ECO:0000256" key="2">
    <source>
        <dbReference type="ARBA" id="ARBA00022980"/>
    </source>
</evidence>
<dbReference type="InterPro" id="IPR042105">
    <property type="entry name" value="Ribosomal_bL31_sf"/>
</dbReference>
<dbReference type="GO" id="GO:1990904">
    <property type="term" value="C:ribonucleoprotein complex"/>
    <property type="evidence" value="ECO:0007669"/>
    <property type="project" value="UniProtKB-KW"/>
</dbReference>
<dbReference type="InterPro" id="IPR034704">
    <property type="entry name" value="Ribosomal_bL28/bL31-like_sf"/>
</dbReference>
<dbReference type="SUPFAM" id="SSF143800">
    <property type="entry name" value="L28p-like"/>
    <property type="match status" value="1"/>
</dbReference>
<comment type="similarity">
    <text evidence="1">Belongs to the bacterial ribosomal protein bL31 family. Type A subfamily.</text>
</comment>
<accession>A0A9D6LMX3</accession>
<evidence type="ECO:0000313" key="5">
    <source>
        <dbReference type="EMBL" id="MBI3627285.1"/>
    </source>
</evidence>
<name>A0A9D6LMX3_9BACT</name>
<evidence type="ECO:0000256" key="1">
    <source>
        <dbReference type="ARBA" id="ARBA00009296"/>
    </source>
</evidence>
<dbReference type="GO" id="GO:0005840">
    <property type="term" value="C:ribosome"/>
    <property type="evidence" value="ECO:0007669"/>
    <property type="project" value="UniProtKB-KW"/>
</dbReference>
<dbReference type="InterPro" id="IPR002150">
    <property type="entry name" value="Ribosomal_bL31"/>
</dbReference>
<dbReference type="Proteomes" id="UP000808388">
    <property type="component" value="Unassembled WGS sequence"/>
</dbReference>
<sequence length="82" mass="9224">MKEVIHPTYFDKATIKCACGNAIKTGSIKEHLEIEICSNCHPFYTGKSKLIDAAGRVEKYKTRLLKRVATQTKAPRARKTKS</sequence>
<protein>
    <recommendedName>
        <fullName evidence="4">50S ribosomal protein L31</fullName>
    </recommendedName>
</protein>
<evidence type="ECO:0000313" key="6">
    <source>
        <dbReference type="Proteomes" id="UP000808388"/>
    </source>
</evidence>
<dbReference type="PROSITE" id="PS01143">
    <property type="entry name" value="RIBOSOMAL_L31"/>
    <property type="match status" value="1"/>
</dbReference>
<dbReference type="GO" id="GO:0003735">
    <property type="term" value="F:structural constituent of ribosome"/>
    <property type="evidence" value="ECO:0007669"/>
    <property type="project" value="InterPro"/>
</dbReference>
<evidence type="ECO:0000256" key="3">
    <source>
        <dbReference type="ARBA" id="ARBA00023274"/>
    </source>
</evidence>
<keyword evidence="3 4" id="KW-0687">Ribonucleoprotein</keyword>
<dbReference type="EMBL" id="JACQCQ010000002">
    <property type="protein sequence ID" value="MBI3627285.1"/>
    <property type="molecule type" value="Genomic_DNA"/>
</dbReference>
<proteinExistence type="inferred from homology"/>
<keyword evidence="2 4" id="KW-0689">Ribosomal protein</keyword>
<reference evidence="5" key="1">
    <citation type="submission" date="2020-07" db="EMBL/GenBank/DDBJ databases">
        <title>Huge and variable diversity of episymbiotic CPR bacteria and DPANN archaea in groundwater ecosystems.</title>
        <authorList>
            <person name="He C.Y."/>
            <person name="Keren R."/>
            <person name="Whittaker M."/>
            <person name="Farag I.F."/>
            <person name="Doudna J."/>
            <person name="Cate J.H.D."/>
            <person name="Banfield J.F."/>
        </authorList>
    </citation>
    <scope>NUCLEOTIDE SEQUENCE</scope>
    <source>
        <strain evidence="5">NC_groundwater_972_Pr1_S-0.2um_49_27</strain>
    </source>
</reference>
<dbReference type="NCBIfam" id="NF000612">
    <property type="entry name" value="PRK00019.1"/>
    <property type="match status" value="1"/>
</dbReference>
<dbReference type="GO" id="GO:0006412">
    <property type="term" value="P:translation"/>
    <property type="evidence" value="ECO:0007669"/>
    <property type="project" value="InterPro"/>
</dbReference>
<evidence type="ECO:0000256" key="4">
    <source>
        <dbReference type="RuleBase" id="RU000564"/>
    </source>
</evidence>
<dbReference type="NCBIfam" id="TIGR00105">
    <property type="entry name" value="L31"/>
    <property type="match status" value="1"/>
</dbReference>
<gene>
    <name evidence="5" type="primary">rpmE</name>
    <name evidence="5" type="ORF">HY220_00840</name>
</gene>
<dbReference type="PANTHER" id="PTHR33280">
    <property type="entry name" value="50S RIBOSOMAL PROTEIN L31, CHLOROPLASTIC"/>
    <property type="match status" value="1"/>
</dbReference>
<dbReference type="PRINTS" id="PR01249">
    <property type="entry name" value="RIBOSOMALL31"/>
</dbReference>
<comment type="caution">
    <text evidence="5">The sequence shown here is derived from an EMBL/GenBank/DDBJ whole genome shotgun (WGS) entry which is preliminary data.</text>
</comment>
<dbReference type="Gene3D" id="4.10.830.30">
    <property type="entry name" value="Ribosomal protein L31"/>
    <property type="match status" value="1"/>
</dbReference>
<dbReference type="PANTHER" id="PTHR33280:SF6">
    <property type="entry name" value="LARGE RIBOSOMAL SUBUNIT PROTEIN BL31A"/>
    <property type="match status" value="1"/>
</dbReference>
<dbReference type="Pfam" id="PF01197">
    <property type="entry name" value="Ribosomal_L31"/>
    <property type="match status" value="1"/>
</dbReference>
<dbReference type="AlphaFoldDB" id="A0A9D6LMX3"/>